<dbReference type="EMBL" id="KV441494">
    <property type="protein sequence ID" value="OAG15348.1"/>
    <property type="molecule type" value="Genomic_DNA"/>
</dbReference>
<protein>
    <submittedName>
        <fullName evidence="3">HET-domain-containing protein</fullName>
    </submittedName>
</protein>
<evidence type="ECO:0000256" key="1">
    <source>
        <dbReference type="SAM" id="MobiDB-lite"/>
    </source>
</evidence>
<dbReference type="PANTHER" id="PTHR33112">
    <property type="entry name" value="DOMAIN PROTEIN, PUTATIVE-RELATED"/>
    <property type="match status" value="1"/>
</dbReference>
<evidence type="ECO:0000259" key="2">
    <source>
        <dbReference type="Pfam" id="PF06985"/>
    </source>
</evidence>
<name>A0A177D7E6_ALTAL</name>
<evidence type="ECO:0000313" key="3">
    <source>
        <dbReference type="EMBL" id="OAG15348.1"/>
    </source>
</evidence>
<dbReference type="AlphaFoldDB" id="A0A177D7E6"/>
<dbReference type="KEGG" id="aalt:CC77DRAFT_463988"/>
<feature type="compositionally biased region" description="Basic and acidic residues" evidence="1">
    <location>
        <begin position="762"/>
        <end position="784"/>
    </location>
</feature>
<feature type="region of interest" description="Disordered" evidence="1">
    <location>
        <begin position="644"/>
        <end position="676"/>
    </location>
</feature>
<dbReference type="RefSeq" id="XP_018380769.1">
    <property type="nucleotide sequence ID" value="XM_018531793.1"/>
</dbReference>
<reference evidence="3 4" key="1">
    <citation type="submission" date="2016-05" db="EMBL/GenBank/DDBJ databases">
        <title>Comparative analysis of secretome profiles of manganese(II)-oxidizing ascomycete fungi.</title>
        <authorList>
            <consortium name="DOE Joint Genome Institute"/>
            <person name="Zeiner C.A."/>
            <person name="Purvine S.O."/>
            <person name="Zink E.M."/>
            <person name="Wu S."/>
            <person name="Pasa-Tolic L."/>
            <person name="Chaput D.L."/>
            <person name="Haridas S."/>
            <person name="Grigoriev I.V."/>
            <person name="Santelli C.M."/>
            <person name="Hansel C.M."/>
        </authorList>
    </citation>
    <scope>NUCLEOTIDE SEQUENCE [LARGE SCALE GENOMIC DNA]</scope>
    <source>
        <strain evidence="3 4">SRC1lrK2f</strain>
    </source>
</reference>
<sequence>MRNSPKISSFLERYDPISRICISVRLGKHHPKRSNPSFANLDAAFRKRRLYLKVFTPPEEPGGLDAYIAGRPTHPSGSAKTARLIKSWLGSCLKNHPECRLDLMGHALEVRRGHTPLPTRLIDVGTGSSLSTPRLITTSHGQEGQYVALSYCWGQGRPLKLLKSNILAMHDRIPEEQLPQTIREAIQLVQNLDYQYLWVDSLCIIQDSQETGGDWQCEARRMGQYYSNSMLVIAALASNSCDDGLFKSTGSANVDQSNSTLGSQDFSTTLPCTFRGRQLGLMTARLPQQTDSVYDFEDEKRQSPWYKRAWVVQERFLARRIVYFGTRQVYWECREDIISEDGDIPIAHKQQAFPWYFQKVANDKEGLKRWSAKGDFHISHNAINFRRMLTVVSKRELKVMPLLMRMPDTKHLKRVKKSVSETKAQYDMMDYKLGFDAWTWMVENYSSCELTNLGDKLIAIEGVAQVLCKAVGSTHYFGLWLEVVEKGLLWRSIDPLSKKGLDQAPSWSWAAWNQPIEFPFSSFGYSKTLKEGFTVSEIHPRLELRTDIWCDLVVKQVAASIRECDRCAKHVIDEEEHFCCRICKNVDYYCLCLPCTGTGARCPGSDSGHWMIKRSFEDGHLVDSTTERLAPRSIVKRKLLNSKKTPSLNDTTRHSERTETAQDRDQTSARLAHSNKYYGHDDPQGSAYKKMALGYSLIRPTCKEDCIDANDDYRYRWIYHEDLIGPIGLVEFDRVSDIPQSVCCISMQYDHLDKRNGMRESLHDKTPYEDHCSNGDEESEHSASTEEAVPEQMESEQEEENEEESEQSVDTEAANFWEGHELKEMAEATIPVLACVKNKAGDAYLRIGIGVMFNLKNEFWAPVIEHTGFPEEAKGFSADLDITLV</sequence>
<dbReference type="InterPro" id="IPR010730">
    <property type="entry name" value="HET"/>
</dbReference>
<gene>
    <name evidence="3" type="ORF">CC77DRAFT_463988</name>
</gene>
<dbReference type="PANTHER" id="PTHR33112:SF10">
    <property type="entry name" value="TOL"/>
    <property type="match status" value="1"/>
</dbReference>
<feature type="compositionally biased region" description="Basic and acidic residues" evidence="1">
    <location>
        <begin position="651"/>
        <end position="667"/>
    </location>
</feature>
<organism evidence="3 4">
    <name type="scientific">Alternaria alternata</name>
    <name type="common">Alternaria rot fungus</name>
    <name type="synonym">Torula alternata</name>
    <dbReference type="NCBI Taxonomy" id="5599"/>
    <lineage>
        <taxon>Eukaryota</taxon>
        <taxon>Fungi</taxon>
        <taxon>Dikarya</taxon>
        <taxon>Ascomycota</taxon>
        <taxon>Pezizomycotina</taxon>
        <taxon>Dothideomycetes</taxon>
        <taxon>Pleosporomycetidae</taxon>
        <taxon>Pleosporales</taxon>
        <taxon>Pleosporineae</taxon>
        <taxon>Pleosporaceae</taxon>
        <taxon>Alternaria</taxon>
        <taxon>Alternaria sect. Alternaria</taxon>
        <taxon>Alternaria alternata complex</taxon>
    </lineage>
</organism>
<feature type="domain" description="Heterokaryon incompatibility" evidence="2">
    <location>
        <begin position="146"/>
        <end position="314"/>
    </location>
</feature>
<proteinExistence type="predicted"/>
<keyword evidence="4" id="KW-1185">Reference proteome</keyword>
<feature type="region of interest" description="Disordered" evidence="1">
    <location>
        <begin position="762"/>
        <end position="811"/>
    </location>
</feature>
<evidence type="ECO:0000313" key="4">
    <source>
        <dbReference type="Proteomes" id="UP000077248"/>
    </source>
</evidence>
<dbReference type="Proteomes" id="UP000077248">
    <property type="component" value="Unassembled WGS sequence"/>
</dbReference>
<feature type="compositionally biased region" description="Acidic residues" evidence="1">
    <location>
        <begin position="793"/>
        <end position="809"/>
    </location>
</feature>
<dbReference type="GeneID" id="29117387"/>
<dbReference type="VEuPathDB" id="FungiDB:CC77DRAFT_463988"/>
<accession>A0A177D7E6</accession>
<dbReference type="Pfam" id="PF06985">
    <property type="entry name" value="HET"/>
    <property type="match status" value="1"/>
</dbReference>